<dbReference type="AlphaFoldDB" id="A0A9P5ZFK0"/>
<evidence type="ECO:0000313" key="3">
    <source>
        <dbReference type="Proteomes" id="UP000807025"/>
    </source>
</evidence>
<name>A0A9P5ZFK0_PLEER</name>
<dbReference type="Proteomes" id="UP000807025">
    <property type="component" value="Unassembled WGS sequence"/>
</dbReference>
<comment type="caution">
    <text evidence="2">The sequence shown here is derived from an EMBL/GenBank/DDBJ whole genome shotgun (WGS) entry which is preliminary data.</text>
</comment>
<evidence type="ECO:0000256" key="1">
    <source>
        <dbReference type="SAM" id="MobiDB-lite"/>
    </source>
</evidence>
<accession>A0A9P5ZFK0</accession>
<sequence length="540" mass="58972">MDTLSSALHARSHSTFTLAISMASHREQRLLDRAQQQEDIAAGRIQPGQCQQCQQCQPWPLLVLDSVSITPVESSATEGTATVISSNTGDSALDSTDSPLSSVPPSPSLWPEDNIMSTITSMVSSNNAEVVPEVDQGLVELLQAIMDHLESTPVVNEATPVMPAEAFDTTMEQVTAPSLVTNQCIETLVNDTGIFNAPQEFNVAGYLTVILPSNKVQEFLCPNLLSSADNVTLGQALQAVHLQQPAIFQELHSNVPAINLPLGTSYLPVPLVGSATVNSQYGFQSLGRLAEAFASSFVLPFASMHAPETSALYADNLNLMGSRLVVLHVYLQAVYMPSFSEQAPSLTTALATSSTSPLVNEHEGTGEQRGGRYLDSTYVLEKAYLEHFHTKVFGTAYIKIHTVRILDTIMDHLDMATHPRRDSYLPDDTSISEDSVFKWACVQTGTHQNSWTFTKRAYCLWKTLEAWSTSIALSSEQQGHLAFLKCLFTSHTIPASWKHQPGLGNLVKQAASLKKSRVDKMVEAWTREATVDDYGSIAWE</sequence>
<feature type="region of interest" description="Disordered" evidence="1">
    <location>
        <begin position="74"/>
        <end position="109"/>
    </location>
</feature>
<proteinExistence type="predicted"/>
<reference evidence="2" key="1">
    <citation type="submission" date="2020-11" db="EMBL/GenBank/DDBJ databases">
        <authorList>
            <consortium name="DOE Joint Genome Institute"/>
            <person name="Ahrendt S."/>
            <person name="Riley R."/>
            <person name="Andreopoulos W."/>
            <person name="Labutti K."/>
            <person name="Pangilinan J."/>
            <person name="Ruiz-Duenas F.J."/>
            <person name="Barrasa J.M."/>
            <person name="Sanchez-Garcia M."/>
            <person name="Camarero S."/>
            <person name="Miyauchi S."/>
            <person name="Serrano A."/>
            <person name="Linde D."/>
            <person name="Babiker R."/>
            <person name="Drula E."/>
            <person name="Ayuso-Fernandez I."/>
            <person name="Pacheco R."/>
            <person name="Padilla G."/>
            <person name="Ferreira P."/>
            <person name="Barriuso J."/>
            <person name="Kellner H."/>
            <person name="Castanera R."/>
            <person name="Alfaro M."/>
            <person name="Ramirez L."/>
            <person name="Pisabarro A.G."/>
            <person name="Kuo A."/>
            <person name="Tritt A."/>
            <person name="Lipzen A."/>
            <person name="He G."/>
            <person name="Yan M."/>
            <person name="Ng V."/>
            <person name="Cullen D."/>
            <person name="Martin F."/>
            <person name="Rosso M.-N."/>
            <person name="Henrissat B."/>
            <person name="Hibbett D."/>
            <person name="Martinez A.T."/>
            <person name="Grigoriev I.V."/>
        </authorList>
    </citation>
    <scope>NUCLEOTIDE SEQUENCE</scope>
    <source>
        <strain evidence="2">ATCC 90797</strain>
    </source>
</reference>
<organism evidence="2 3">
    <name type="scientific">Pleurotus eryngii</name>
    <name type="common">Boletus of the steppes</name>
    <dbReference type="NCBI Taxonomy" id="5323"/>
    <lineage>
        <taxon>Eukaryota</taxon>
        <taxon>Fungi</taxon>
        <taxon>Dikarya</taxon>
        <taxon>Basidiomycota</taxon>
        <taxon>Agaricomycotina</taxon>
        <taxon>Agaricomycetes</taxon>
        <taxon>Agaricomycetidae</taxon>
        <taxon>Agaricales</taxon>
        <taxon>Pleurotineae</taxon>
        <taxon>Pleurotaceae</taxon>
        <taxon>Pleurotus</taxon>
    </lineage>
</organism>
<dbReference type="EMBL" id="MU154812">
    <property type="protein sequence ID" value="KAF9487143.1"/>
    <property type="molecule type" value="Genomic_DNA"/>
</dbReference>
<protein>
    <submittedName>
        <fullName evidence="2">Uncharacterized protein</fullName>
    </submittedName>
</protein>
<evidence type="ECO:0000313" key="2">
    <source>
        <dbReference type="EMBL" id="KAF9487143.1"/>
    </source>
</evidence>
<gene>
    <name evidence="2" type="ORF">BDN71DRAFT_1514257</name>
</gene>
<feature type="compositionally biased region" description="Polar residues" evidence="1">
    <location>
        <begin position="74"/>
        <end position="97"/>
    </location>
</feature>
<dbReference type="OrthoDB" id="3101832at2759"/>
<keyword evidence="3" id="KW-1185">Reference proteome</keyword>